<evidence type="ECO:0000256" key="6">
    <source>
        <dbReference type="ARBA" id="ARBA00023136"/>
    </source>
</evidence>
<feature type="compositionally biased region" description="Polar residues" evidence="8">
    <location>
        <begin position="417"/>
        <end position="429"/>
    </location>
</feature>
<dbReference type="Gene3D" id="1.10.287.70">
    <property type="match status" value="1"/>
</dbReference>
<dbReference type="InterPro" id="IPR028325">
    <property type="entry name" value="VG_K_chnl"/>
</dbReference>
<evidence type="ECO:0000256" key="10">
    <source>
        <dbReference type="SAM" id="SignalP"/>
    </source>
</evidence>
<evidence type="ECO:0000256" key="2">
    <source>
        <dbReference type="ARBA" id="ARBA00022448"/>
    </source>
</evidence>
<sequence>MKFKSFTVLLIVAGFEIFDATDMILLQDFMKTNLLDRGNPPPSPDSGKNSTLMGKARHRICPGEVTISWQLRPPYTLEKNASKDRTEVTGIFHKALNFALETCCEFYWGKKPIMRYLSMSENLSALHRTAFTEDTVSLAFPIQRDWYTRGRKGRRYINILDSPGVVLIRRGPSNTVEIRSQLFKAILGTWPIVVLSLLMSSLAGICIWMLETSKNANEFGRPFYRGAFDGFWWAFVTMSTVGYGDKTPKSISGRLFAVVWIMIGITVCSMLTATLSSALTSITVERYDLTTGKTIGVHRESFAFKRAVNLGINITDFENLQEAYDSLENGKVEGILEEMFAGIEFVKKKSNSGISVAQLFEEKHGYGAVINEGDFSRQVLECLPEVMEFVSDDIYTNTSTYLKSARHSDETPYMKNPEQNDVPSSNDQSIFDPDSGSFKATILGISVALFVFITCSVSFAGVRYLKRKRARNNTVDVEAGEK</sequence>
<comment type="subcellular location">
    <subcellularLocation>
        <location evidence="1">Membrane</location>
        <topology evidence="1">Multi-pass membrane protein</topology>
    </subcellularLocation>
</comment>
<feature type="domain" description="Potassium channel" evidence="11">
    <location>
        <begin position="226"/>
        <end position="280"/>
    </location>
</feature>
<organism evidence="12 13">
    <name type="scientific">Desmophyllum pertusum</name>
    <dbReference type="NCBI Taxonomy" id="174260"/>
    <lineage>
        <taxon>Eukaryota</taxon>
        <taxon>Metazoa</taxon>
        <taxon>Cnidaria</taxon>
        <taxon>Anthozoa</taxon>
        <taxon>Hexacorallia</taxon>
        <taxon>Scleractinia</taxon>
        <taxon>Caryophylliina</taxon>
        <taxon>Caryophylliidae</taxon>
        <taxon>Desmophyllum</taxon>
    </lineage>
</organism>
<keyword evidence="7" id="KW-0407">Ion channel</keyword>
<evidence type="ECO:0000313" key="12">
    <source>
        <dbReference type="EMBL" id="KAJ7336663.1"/>
    </source>
</evidence>
<keyword evidence="6 9" id="KW-0472">Membrane</keyword>
<feature type="chain" id="PRO_5040858258" description="Potassium channel domain-containing protein" evidence="10">
    <location>
        <begin position="21"/>
        <end position="482"/>
    </location>
</feature>
<dbReference type="PRINTS" id="PR00169">
    <property type="entry name" value="KCHANNEL"/>
</dbReference>
<evidence type="ECO:0000256" key="4">
    <source>
        <dbReference type="ARBA" id="ARBA00022989"/>
    </source>
</evidence>
<dbReference type="OrthoDB" id="5953876at2759"/>
<feature type="transmembrane region" description="Helical" evidence="9">
    <location>
        <begin position="442"/>
        <end position="462"/>
    </location>
</feature>
<dbReference type="PANTHER" id="PTHR11537">
    <property type="entry name" value="VOLTAGE-GATED POTASSIUM CHANNEL"/>
    <property type="match status" value="1"/>
</dbReference>
<keyword evidence="13" id="KW-1185">Reference proteome</keyword>
<keyword evidence="3 9" id="KW-0812">Transmembrane</keyword>
<gene>
    <name evidence="12" type="ORF">OS493_011884</name>
</gene>
<dbReference type="GO" id="GO:0005251">
    <property type="term" value="F:delayed rectifier potassium channel activity"/>
    <property type="evidence" value="ECO:0007669"/>
    <property type="project" value="TreeGrafter"/>
</dbReference>
<evidence type="ECO:0000256" key="8">
    <source>
        <dbReference type="SAM" id="MobiDB-lite"/>
    </source>
</evidence>
<evidence type="ECO:0000256" key="9">
    <source>
        <dbReference type="SAM" id="Phobius"/>
    </source>
</evidence>
<keyword evidence="10" id="KW-0732">Signal</keyword>
<keyword evidence="4 9" id="KW-1133">Transmembrane helix</keyword>
<evidence type="ECO:0000256" key="1">
    <source>
        <dbReference type="ARBA" id="ARBA00004141"/>
    </source>
</evidence>
<dbReference type="Proteomes" id="UP001163046">
    <property type="component" value="Unassembled WGS sequence"/>
</dbReference>
<evidence type="ECO:0000313" key="13">
    <source>
        <dbReference type="Proteomes" id="UP001163046"/>
    </source>
</evidence>
<dbReference type="PANTHER" id="PTHR11537:SF252">
    <property type="entry name" value="POTASSIUM VOLTAGE-GATED CHANNEL PROTEIN SHAW"/>
    <property type="match status" value="1"/>
</dbReference>
<evidence type="ECO:0000256" key="3">
    <source>
        <dbReference type="ARBA" id="ARBA00022692"/>
    </source>
</evidence>
<evidence type="ECO:0000256" key="5">
    <source>
        <dbReference type="ARBA" id="ARBA00023065"/>
    </source>
</evidence>
<feature type="signal peptide" evidence="10">
    <location>
        <begin position="1"/>
        <end position="20"/>
    </location>
</feature>
<dbReference type="GO" id="GO:0001508">
    <property type="term" value="P:action potential"/>
    <property type="evidence" value="ECO:0007669"/>
    <property type="project" value="TreeGrafter"/>
</dbReference>
<dbReference type="SUPFAM" id="SSF53850">
    <property type="entry name" value="Periplasmic binding protein-like II"/>
    <property type="match status" value="1"/>
</dbReference>
<dbReference type="Pfam" id="PF07885">
    <property type="entry name" value="Ion_trans_2"/>
    <property type="match status" value="1"/>
</dbReference>
<dbReference type="SUPFAM" id="SSF81324">
    <property type="entry name" value="Voltage-gated potassium channels"/>
    <property type="match status" value="1"/>
</dbReference>
<reference evidence="12" key="1">
    <citation type="submission" date="2023-01" db="EMBL/GenBank/DDBJ databases">
        <title>Genome assembly of the deep-sea coral Lophelia pertusa.</title>
        <authorList>
            <person name="Herrera S."/>
            <person name="Cordes E."/>
        </authorList>
    </citation>
    <scope>NUCLEOTIDE SEQUENCE</scope>
    <source>
        <strain evidence="12">USNM1676648</strain>
        <tissue evidence="12">Polyp</tissue>
    </source>
</reference>
<dbReference type="AlphaFoldDB" id="A0A9W9YHF9"/>
<feature type="transmembrane region" description="Helical" evidence="9">
    <location>
        <begin position="255"/>
        <end position="279"/>
    </location>
</feature>
<keyword evidence="5" id="KW-0406">Ion transport</keyword>
<accession>A0A9W9YHF9</accession>
<name>A0A9W9YHF9_9CNID</name>
<protein>
    <recommendedName>
        <fullName evidence="11">Potassium channel domain-containing protein</fullName>
    </recommendedName>
</protein>
<evidence type="ECO:0000256" key="7">
    <source>
        <dbReference type="ARBA" id="ARBA00023303"/>
    </source>
</evidence>
<keyword evidence="2" id="KW-0813">Transport</keyword>
<dbReference type="Gene3D" id="3.40.190.10">
    <property type="entry name" value="Periplasmic binding protein-like II"/>
    <property type="match status" value="1"/>
</dbReference>
<evidence type="ECO:0000259" key="11">
    <source>
        <dbReference type="Pfam" id="PF07885"/>
    </source>
</evidence>
<dbReference type="InterPro" id="IPR013099">
    <property type="entry name" value="K_chnl_dom"/>
</dbReference>
<feature type="transmembrane region" description="Helical" evidence="9">
    <location>
        <begin position="187"/>
        <end position="210"/>
    </location>
</feature>
<dbReference type="GO" id="GO:0008076">
    <property type="term" value="C:voltage-gated potassium channel complex"/>
    <property type="evidence" value="ECO:0007669"/>
    <property type="project" value="InterPro"/>
</dbReference>
<dbReference type="GO" id="GO:0015276">
    <property type="term" value="F:ligand-gated monoatomic ion channel activity"/>
    <property type="evidence" value="ECO:0007669"/>
    <property type="project" value="InterPro"/>
</dbReference>
<dbReference type="EMBL" id="MU827782">
    <property type="protein sequence ID" value="KAJ7336663.1"/>
    <property type="molecule type" value="Genomic_DNA"/>
</dbReference>
<comment type="caution">
    <text evidence="12">The sequence shown here is derived from an EMBL/GenBank/DDBJ whole genome shotgun (WGS) entry which is preliminary data.</text>
</comment>
<proteinExistence type="predicted"/>
<feature type="region of interest" description="Disordered" evidence="8">
    <location>
        <begin position="406"/>
        <end position="430"/>
    </location>
</feature>